<feature type="signal peptide" evidence="1">
    <location>
        <begin position="1"/>
        <end position="19"/>
    </location>
</feature>
<feature type="chain" id="PRO_5011548276" description="PepSY domain-containing protein" evidence="1">
    <location>
        <begin position="20"/>
        <end position="101"/>
    </location>
</feature>
<dbReference type="SUPFAM" id="SSF54593">
    <property type="entry name" value="Glyoxalase/Bleomycin resistance protein/Dihydroxybiphenyl dioxygenase"/>
    <property type="match status" value="1"/>
</dbReference>
<sequence>MNIPLALLVVLATATAAMARGRDDCAVPMADWQPRDAVRAMAEAQGWTVRRIKIDDGCYEIYATDAQGNQIEAKVDPATLAILEVEQEDHDDDHGRIRGHD</sequence>
<dbReference type="AlphaFoldDB" id="A0A1H8FMR8"/>
<proteinExistence type="predicted"/>
<keyword evidence="4" id="KW-1185">Reference proteome</keyword>
<evidence type="ECO:0000313" key="3">
    <source>
        <dbReference type="EMBL" id="SEN32477.1"/>
    </source>
</evidence>
<feature type="domain" description="PepSY" evidence="2">
    <location>
        <begin position="6"/>
        <end position="84"/>
    </location>
</feature>
<evidence type="ECO:0000259" key="2">
    <source>
        <dbReference type="Pfam" id="PF13670"/>
    </source>
</evidence>
<gene>
    <name evidence="3" type="ORF">SAMN04488103_104195</name>
</gene>
<evidence type="ECO:0000313" key="4">
    <source>
        <dbReference type="Proteomes" id="UP000198761"/>
    </source>
</evidence>
<dbReference type="Pfam" id="PF13670">
    <property type="entry name" value="PepSY_2"/>
    <property type="match status" value="1"/>
</dbReference>
<dbReference type="EMBL" id="FOCE01000004">
    <property type="protein sequence ID" value="SEN32477.1"/>
    <property type="molecule type" value="Genomic_DNA"/>
</dbReference>
<dbReference type="RefSeq" id="WP_091300691.1">
    <property type="nucleotide sequence ID" value="NZ_FOCE01000004.1"/>
</dbReference>
<dbReference type="OrthoDB" id="7365433at2"/>
<dbReference type="STRING" id="933059.SAMN04488103_104195"/>
<name>A0A1H8FMR8_9RHOB</name>
<reference evidence="3 4" key="1">
    <citation type="submission" date="2016-10" db="EMBL/GenBank/DDBJ databases">
        <authorList>
            <person name="de Groot N.N."/>
        </authorList>
    </citation>
    <scope>NUCLEOTIDE SEQUENCE [LARGE SCALE GENOMIC DNA]</scope>
    <source>
        <strain evidence="3 4">DSM 3857</strain>
    </source>
</reference>
<organism evidence="3 4">
    <name type="scientific">Gemmobacter aquatilis</name>
    <dbReference type="NCBI Taxonomy" id="933059"/>
    <lineage>
        <taxon>Bacteria</taxon>
        <taxon>Pseudomonadati</taxon>
        <taxon>Pseudomonadota</taxon>
        <taxon>Alphaproteobacteria</taxon>
        <taxon>Rhodobacterales</taxon>
        <taxon>Paracoccaceae</taxon>
        <taxon>Gemmobacter</taxon>
    </lineage>
</organism>
<accession>A0A1H8FMR8</accession>
<dbReference type="InterPro" id="IPR025711">
    <property type="entry name" value="PepSY"/>
</dbReference>
<keyword evidence="1" id="KW-0732">Signal</keyword>
<dbReference type="InterPro" id="IPR029068">
    <property type="entry name" value="Glyas_Bleomycin-R_OHBP_Dase"/>
</dbReference>
<evidence type="ECO:0000256" key="1">
    <source>
        <dbReference type="SAM" id="SignalP"/>
    </source>
</evidence>
<protein>
    <recommendedName>
        <fullName evidence="2">PepSY domain-containing protein</fullName>
    </recommendedName>
</protein>
<dbReference type="Proteomes" id="UP000198761">
    <property type="component" value="Unassembled WGS sequence"/>
</dbReference>